<sequence length="93" mass="10351">MAEDQVSPDTGPKPAKRNVSPAIIGAVVLAVVLLIFIVQNDSDVEVSWVVFSRRGALWIVIIASAVLGYLIGQLVEYGLKRRRRNNQRNHRND</sequence>
<feature type="transmembrane region" description="Helical" evidence="1">
    <location>
        <begin position="58"/>
        <end position="79"/>
    </location>
</feature>
<evidence type="ECO:0000256" key="1">
    <source>
        <dbReference type="SAM" id="Phobius"/>
    </source>
</evidence>
<dbReference type="EMBL" id="CAFBMH010000039">
    <property type="protein sequence ID" value="CAB4907934.1"/>
    <property type="molecule type" value="Genomic_DNA"/>
</dbReference>
<protein>
    <submittedName>
        <fullName evidence="4">Unannotated protein</fullName>
    </submittedName>
</protein>
<keyword evidence="1" id="KW-0812">Transmembrane</keyword>
<evidence type="ECO:0000313" key="4">
    <source>
        <dbReference type="EMBL" id="CAB5006314.1"/>
    </source>
</evidence>
<evidence type="ECO:0000313" key="3">
    <source>
        <dbReference type="EMBL" id="CAB4907934.1"/>
    </source>
</evidence>
<keyword evidence="1" id="KW-1133">Transmembrane helix</keyword>
<dbReference type="EMBL" id="CAFBOS010000134">
    <property type="protein sequence ID" value="CAB5006314.1"/>
    <property type="molecule type" value="Genomic_DNA"/>
</dbReference>
<feature type="transmembrane region" description="Helical" evidence="1">
    <location>
        <begin position="21"/>
        <end position="38"/>
    </location>
</feature>
<dbReference type="AlphaFoldDB" id="A0A6J7PW56"/>
<reference evidence="4" key="1">
    <citation type="submission" date="2020-05" db="EMBL/GenBank/DDBJ databases">
        <authorList>
            <person name="Chiriac C."/>
            <person name="Salcher M."/>
            <person name="Ghai R."/>
            <person name="Kavagutti S V."/>
        </authorList>
    </citation>
    <scope>NUCLEOTIDE SEQUENCE</scope>
</reference>
<organism evidence="4">
    <name type="scientific">freshwater metagenome</name>
    <dbReference type="NCBI Taxonomy" id="449393"/>
    <lineage>
        <taxon>unclassified sequences</taxon>
        <taxon>metagenomes</taxon>
        <taxon>ecological metagenomes</taxon>
    </lineage>
</organism>
<name>A0A6J7PW56_9ZZZZ</name>
<accession>A0A6J7PW56</accession>
<keyword evidence="1" id="KW-0472">Membrane</keyword>
<evidence type="ECO:0000313" key="2">
    <source>
        <dbReference type="EMBL" id="CAB4723971.1"/>
    </source>
</evidence>
<proteinExistence type="predicted"/>
<dbReference type="EMBL" id="CAEZYR010000001">
    <property type="protein sequence ID" value="CAB4723971.1"/>
    <property type="molecule type" value="Genomic_DNA"/>
</dbReference>
<gene>
    <name evidence="2" type="ORF">UFOPK2754_00003</name>
    <name evidence="3" type="ORF">UFOPK3543_01283</name>
    <name evidence="4" type="ORF">UFOPK3967_01990</name>
</gene>